<dbReference type="AlphaFoldDB" id="A0A645FL66"/>
<evidence type="ECO:0000313" key="2">
    <source>
        <dbReference type="EMBL" id="MPN15157.1"/>
    </source>
</evidence>
<sequence length="177" mass="19990">MGLSRILGEILRDCRLSGGTEEAVAGALEKLGQLFHVSRVYLYESSADGEYCFNTFEWCGEGVAPLRAARQSTRCRSMDMYCHQSFDVRGIFLCREGETLPAPQKRLLEERSARSILRCAVRENGYLLGFLGFDDCQLHRSWTGMQAEALSLAAKVIFTLLMQSREPGEIRYTTEED</sequence>
<feature type="domain" description="GAF" evidence="1">
    <location>
        <begin position="21"/>
        <end position="155"/>
    </location>
</feature>
<organism evidence="2">
    <name type="scientific">bioreactor metagenome</name>
    <dbReference type="NCBI Taxonomy" id="1076179"/>
    <lineage>
        <taxon>unclassified sequences</taxon>
        <taxon>metagenomes</taxon>
        <taxon>ecological metagenomes</taxon>
    </lineage>
</organism>
<protein>
    <recommendedName>
        <fullName evidence="1">GAF domain-containing protein</fullName>
    </recommendedName>
</protein>
<dbReference type="InterPro" id="IPR003018">
    <property type="entry name" value="GAF"/>
</dbReference>
<dbReference type="Pfam" id="PF01590">
    <property type="entry name" value="GAF"/>
    <property type="match status" value="1"/>
</dbReference>
<gene>
    <name evidence="2" type="ORF">SDC9_162486</name>
</gene>
<evidence type="ECO:0000259" key="1">
    <source>
        <dbReference type="Pfam" id="PF01590"/>
    </source>
</evidence>
<comment type="caution">
    <text evidence="2">The sequence shown here is derived from an EMBL/GenBank/DDBJ whole genome shotgun (WGS) entry which is preliminary data.</text>
</comment>
<reference evidence="2" key="1">
    <citation type="submission" date="2019-08" db="EMBL/GenBank/DDBJ databases">
        <authorList>
            <person name="Kucharzyk K."/>
            <person name="Murdoch R.W."/>
            <person name="Higgins S."/>
            <person name="Loffler F."/>
        </authorList>
    </citation>
    <scope>NUCLEOTIDE SEQUENCE</scope>
</reference>
<dbReference type="Gene3D" id="3.30.450.40">
    <property type="match status" value="1"/>
</dbReference>
<accession>A0A645FL66</accession>
<dbReference type="InterPro" id="IPR029016">
    <property type="entry name" value="GAF-like_dom_sf"/>
</dbReference>
<name>A0A645FL66_9ZZZZ</name>
<dbReference type="EMBL" id="VSSQ01061869">
    <property type="protein sequence ID" value="MPN15157.1"/>
    <property type="molecule type" value="Genomic_DNA"/>
</dbReference>
<proteinExistence type="predicted"/>
<dbReference type="SUPFAM" id="SSF55781">
    <property type="entry name" value="GAF domain-like"/>
    <property type="match status" value="1"/>
</dbReference>